<accession>A0A0K2UY24</accession>
<reference evidence="1" key="1">
    <citation type="submission" date="2014-05" db="EMBL/GenBank/DDBJ databases">
        <authorList>
            <person name="Chronopoulou M."/>
        </authorList>
    </citation>
    <scope>NUCLEOTIDE SEQUENCE</scope>
    <source>
        <tissue evidence="1">Whole organism</tissue>
    </source>
</reference>
<name>A0A0K2UY24_LEPSM</name>
<sequence length="51" mass="6021">PTLIKLKPMQRPNNPPTLATKFVRVIRSSRTIRVICESLTYTFNQRRFLFA</sequence>
<protein>
    <submittedName>
        <fullName evidence="1">Uncharacterized protein</fullName>
    </submittedName>
</protein>
<evidence type="ECO:0000313" key="1">
    <source>
        <dbReference type="EMBL" id="CDW42970.1"/>
    </source>
</evidence>
<proteinExistence type="predicted"/>
<dbReference type="AlphaFoldDB" id="A0A0K2UY24"/>
<dbReference type="EMBL" id="HACA01025609">
    <property type="protein sequence ID" value="CDW42970.1"/>
    <property type="molecule type" value="Transcribed_RNA"/>
</dbReference>
<feature type="non-terminal residue" evidence="1">
    <location>
        <position position="1"/>
    </location>
</feature>
<organism evidence="1">
    <name type="scientific">Lepeophtheirus salmonis</name>
    <name type="common">Salmon louse</name>
    <name type="synonym">Caligus salmonis</name>
    <dbReference type="NCBI Taxonomy" id="72036"/>
    <lineage>
        <taxon>Eukaryota</taxon>
        <taxon>Metazoa</taxon>
        <taxon>Ecdysozoa</taxon>
        <taxon>Arthropoda</taxon>
        <taxon>Crustacea</taxon>
        <taxon>Multicrustacea</taxon>
        <taxon>Hexanauplia</taxon>
        <taxon>Copepoda</taxon>
        <taxon>Siphonostomatoida</taxon>
        <taxon>Caligidae</taxon>
        <taxon>Lepeophtheirus</taxon>
    </lineage>
</organism>